<organism evidence="2">
    <name type="scientific">Panicum hallii</name>
    <dbReference type="NCBI Taxonomy" id="206008"/>
    <lineage>
        <taxon>Eukaryota</taxon>
        <taxon>Viridiplantae</taxon>
        <taxon>Streptophyta</taxon>
        <taxon>Embryophyta</taxon>
        <taxon>Tracheophyta</taxon>
        <taxon>Spermatophyta</taxon>
        <taxon>Magnoliopsida</taxon>
        <taxon>Liliopsida</taxon>
        <taxon>Poales</taxon>
        <taxon>Poaceae</taxon>
        <taxon>PACMAD clade</taxon>
        <taxon>Panicoideae</taxon>
        <taxon>Panicodae</taxon>
        <taxon>Paniceae</taxon>
        <taxon>Panicinae</taxon>
        <taxon>Panicum</taxon>
        <taxon>Panicum sect. Panicum</taxon>
    </lineage>
</organism>
<dbReference type="EMBL" id="CM008047">
    <property type="protein sequence ID" value="PVH63985.1"/>
    <property type="molecule type" value="Genomic_DNA"/>
</dbReference>
<feature type="region of interest" description="Disordered" evidence="1">
    <location>
        <begin position="50"/>
        <end position="74"/>
    </location>
</feature>
<gene>
    <name evidence="2" type="ORF">PAHAL_2G157100</name>
</gene>
<sequence>MPPPPPVNPQRLSPTESRTLHFYHGMGVNVPYRPRPSATGNALEENIPCLKSPEKSANPRSKRYRIGETGILQV</sequence>
<proteinExistence type="predicted"/>
<evidence type="ECO:0000256" key="1">
    <source>
        <dbReference type="SAM" id="MobiDB-lite"/>
    </source>
</evidence>
<protein>
    <submittedName>
        <fullName evidence="2">Uncharacterized protein</fullName>
    </submittedName>
</protein>
<dbReference type="AlphaFoldDB" id="A0A2T8KP92"/>
<accession>A0A2T8KP92</accession>
<reference evidence="2" key="1">
    <citation type="submission" date="2018-04" db="EMBL/GenBank/DDBJ databases">
        <title>WGS assembly of Panicum hallii.</title>
        <authorList>
            <person name="Lovell J."/>
            <person name="Jenkins J."/>
            <person name="Lowry D."/>
            <person name="Mamidi S."/>
            <person name="Sreedasyam A."/>
            <person name="Weng X."/>
            <person name="Barry K."/>
            <person name="Bonette J."/>
            <person name="Campitelli B."/>
            <person name="Daum C."/>
            <person name="Gordon S."/>
            <person name="Gould B."/>
            <person name="Lipzen A."/>
            <person name="Macqueen A."/>
            <person name="Palacio-Mejia J."/>
            <person name="Plott C."/>
            <person name="Shakirov E."/>
            <person name="Shu S."/>
            <person name="Yoshinaga Y."/>
            <person name="Zane M."/>
            <person name="Rokhsar D."/>
            <person name="Grimwood J."/>
            <person name="Schmutz J."/>
            <person name="Juenger T."/>
        </authorList>
    </citation>
    <scope>NUCLEOTIDE SEQUENCE [LARGE SCALE GENOMIC DNA]</scope>
    <source>
        <strain evidence="2">FIL2</strain>
    </source>
</reference>
<name>A0A2T8KP92_9POAL</name>
<dbReference type="Proteomes" id="UP000243499">
    <property type="component" value="Chromosome 2"/>
</dbReference>
<evidence type="ECO:0000313" key="2">
    <source>
        <dbReference type="EMBL" id="PVH63985.1"/>
    </source>
</evidence>
<dbReference type="Gramene" id="PVH63985">
    <property type="protein sequence ID" value="PVH63985"/>
    <property type="gene ID" value="PAHAL_2G157100"/>
</dbReference>